<dbReference type="Proteomes" id="UP001597419">
    <property type="component" value="Unassembled WGS sequence"/>
</dbReference>
<feature type="region of interest" description="Disordered" evidence="1">
    <location>
        <begin position="499"/>
        <end position="533"/>
    </location>
</feature>
<gene>
    <name evidence="2" type="ORF">ACFSYJ_44155</name>
</gene>
<sequence length="605" mass="63034">MVIQFRHNLVRDVQKRAVDESLRDNLAIATPVSRVLAERIPPFQVKAHWDSPELAVAGECLRLSARLRGGARYSPKGINLTMEGAVHADCRPEVAVTGDGQPVVILSAPSLSALRVADLKLSYAGGEDSLSWIDTRLERVLLRPVLGKKLLKRLAGLPLSYLPEPVPLRIGTERDTAALGYRAANVSVDPHGETLSLELGRSGRPPGAAPPGSFLAKPEANLAVAVTETGLNQVLGLLCDRGHAAGTTTVGETPVAWRWSRIRAGLSAPQHLRLTGELWCDGRAVPVDASARCSLTPAGQLAVRLPARAAPSTEKDLVAAATAALLGRVFAGVTFPLEPGGHKGKGPAPGQELRQRFRVPGTDILVEAPVVDLAVRDGYLVALYEVPLDARRSLLTIDDAKPEPRIVQPVVPRQAAPGAPVFAHLDAVLAKPAEPPCDYVWQAGKDAKLVHRHKPVAVVTTEKALRADGAEAGEPLKLATVKLKVIDLLGQVGETEFDATYHPSLPPREGRDDGGGADVLDPPYPARLPGTRSSGGTLARGFAGAPLSVVAAAVIAVGGGAVGGVLGGTIGYQRGLHDPAVDRRGPAGPPGTAGAPGATGPAGPS</sequence>
<organism evidence="2 3">
    <name type="scientific">Amycolatopsis samaneae</name>
    <dbReference type="NCBI Taxonomy" id="664691"/>
    <lineage>
        <taxon>Bacteria</taxon>
        <taxon>Bacillati</taxon>
        <taxon>Actinomycetota</taxon>
        <taxon>Actinomycetes</taxon>
        <taxon>Pseudonocardiales</taxon>
        <taxon>Pseudonocardiaceae</taxon>
        <taxon>Amycolatopsis</taxon>
    </lineage>
</organism>
<proteinExistence type="predicted"/>
<feature type="region of interest" description="Disordered" evidence="1">
    <location>
        <begin position="577"/>
        <end position="605"/>
    </location>
</feature>
<keyword evidence="3" id="KW-1185">Reference proteome</keyword>
<accession>A0ABW5GXU8</accession>
<reference evidence="3" key="1">
    <citation type="journal article" date="2019" name="Int. J. Syst. Evol. Microbiol.">
        <title>The Global Catalogue of Microorganisms (GCM) 10K type strain sequencing project: providing services to taxonomists for standard genome sequencing and annotation.</title>
        <authorList>
            <consortium name="The Broad Institute Genomics Platform"/>
            <consortium name="The Broad Institute Genome Sequencing Center for Infectious Disease"/>
            <person name="Wu L."/>
            <person name="Ma J."/>
        </authorList>
    </citation>
    <scope>NUCLEOTIDE SEQUENCE [LARGE SCALE GENOMIC DNA]</scope>
    <source>
        <strain evidence="3">CGMCC 4.7643</strain>
    </source>
</reference>
<feature type="non-terminal residue" evidence="2">
    <location>
        <position position="605"/>
    </location>
</feature>
<protein>
    <submittedName>
        <fullName evidence="2">Uncharacterized protein</fullName>
    </submittedName>
</protein>
<comment type="caution">
    <text evidence="2">The sequence shown here is derived from an EMBL/GenBank/DDBJ whole genome shotgun (WGS) entry which is preliminary data.</text>
</comment>
<name>A0ABW5GXU8_9PSEU</name>
<evidence type="ECO:0000313" key="3">
    <source>
        <dbReference type="Proteomes" id="UP001597419"/>
    </source>
</evidence>
<dbReference type="EMBL" id="JBHUKU010000035">
    <property type="protein sequence ID" value="MFD2465666.1"/>
    <property type="molecule type" value="Genomic_DNA"/>
</dbReference>
<feature type="compositionally biased region" description="Low complexity" evidence="1">
    <location>
        <begin position="590"/>
        <end position="605"/>
    </location>
</feature>
<evidence type="ECO:0000256" key="1">
    <source>
        <dbReference type="SAM" id="MobiDB-lite"/>
    </source>
</evidence>
<evidence type="ECO:0000313" key="2">
    <source>
        <dbReference type="EMBL" id="MFD2465666.1"/>
    </source>
</evidence>